<reference evidence="1 2" key="1">
    <citation type="submission" date="2020-07" db="EMBL/GenBank/DDBJ databases">
        <title>Metarhizium humberi genome.</title>
        <authorList>
            <person name="Lysoe E."/>
        </authorList>
    </citation>
    <scope>NUCLEOTIDE SEQUENCE [LARGE SCALE GENOMIC DNA]</scope>
    <source>
        <strain evidence="1 2">ESALQ1638</strain>
    </source>
</reference>
<proteinExistence type="predicted"/>
<evidence type="ECO:0000313" key="2">
    <source>
        <dbReference type="Proteomes" id="UP000764110"/>
    </source>
</evidence>
<dbReference type="EMBL" id="JACEFI010000004">
    <property type="protein sequence ID" value="KAH0599075.1"/>
    <property type="molecule type" value="Genomic_DNA"/>
</dbReference>
<protein>
    <submittedName>
        <fullName evidence="1">Uncharacterized protein</fullName>
    </submittedName>
</protein>
<name>A0A9P8MEZ6_9HYPO</name>
<keyword evidence="2" id="KW-1185">Reference proteome</keyword>
<comment type="caution">
    <text evidence="1">The sequence shown here is derived from an EMBL/GenBank/DDBJ whole genome shotgun (WGS) entry which is preliminary data.</text>
</comment>
<sequence>MSSIDVGLIGGGIFENSIYLSLQAIISRSLDSAQDTAGRLPGSTTVDPYSIDAGVGRTHHDLLGKDVAAAIIALPMLARL</sequence>
<dbReference type="AlphaFoldDB" id="A0A9P8MEZ6"/>
<organism evidence="1 2">
    <name type="scientific">Metarhizium humberi</name>
    <dbReference type="NCBI Taxonomy" id="2596975"/>
    <lineage>
        <taxon>Eukaryota</taxon>
        <taxon>Fungi</taxon>
        <taxon>Dikarya</taxon>
        <taxon>Ascomycota</taxon>
        <taxon>Pezizomycotina</taxon>
        <taxon>Sordariomycetes</taxon>
        <taxon>Hypocreomycetidae</taxon>
        <taxon>Hypocreales</taxon>
        <taxon>Clavicipitaceae</taxon>
        <taxon>Metarhizium</taxon>
    </lineage>
</organism>
<gene>
    <name evidence="1" type="ORF">MHUMG1_03190</name>
</gene>
<accession>A0A9P8MEZ6</accession>
<evidence type="ECO:0000313" key="1">
    <source>
        <dbReference type="EMBL" id="KAH0599075.1"/>
    </source>
</evidence>
<dbReference type="Proteomes" id="UP000764110">
    <property type="component" value="Unassembled WGS sequence"/>
</dbReference>